<feature type="domain" description="Methyltransferase" evidence="1">
    <location>
        <begin position="113"/>
        <end position="206"/>
    </location>
</feature>
<dbReference type="PANTHER" id="PTHR42912:SF95">
    <property type="entry name" value="METHYLTRANSFERASE TYPE 11 DOMAIN-CONTAINING PROTEIN"/>
    <property type="match status" value="1"/>
</dbReference>
<dbReference type="Gene3D" id="3.40.50.150">
    <property type="entry name" value="Vaccinia Virus protein VP39"/>
    <property type="match status" value="1"/>
</dbReference>
<keyword evidence="3" id="KW-1185">Reference proteome</keyword>
<name>A0ABX1SZI8_9BIFI</name>
<keyword evidence="2" id="KW-0808">Transferase</keyword>
<dbReference type="GO" id="GO:0032259">
    <property type="term" value="P:methylation"/>
    <property type="evidence" value="ECO:0007669"/>
    <property type="project" value="UniProtKB-KW"/>
</dbReference>
<comment type="caution">
    <text evidence="2">The sequence shown here is derived from an EMBL/GenBank/DDBJ whole genome shotgun (WGS) entry which is preliminary data.</text>
</comment>
<evidence type="ECO:0000313" key="3">
    <source>
        <dbReference type="Proteomes" id="UP000553756"/>
    </source>
</evidence>
<dbReference type="GO" id="GO:0008168">
    <property type="term" value="F:methyltransferase activity"/>
    <property type="evidence" value="ECO:0007669"/>
    <property type="project" value="UniProtKB-KW"/>
</dbReference>
<dbReference type="InterPro" id="IPR029063">
    <property type="entry name" value="SAM-dependent_MTases_sf"/>
</dbReference>
<dbReference type="EMBL" id="JAAIIJ010000004">
    <property type="protein sequence ID" value="NMN01823.1"/>
    <property type="molecule type" value="Genomic_DNA"/>
</dbReference>
<dbReference type="CDD" id="cd02440">
    <property type="entry name" value="AdoMet_MTases"/>
    <property type="match status" value="1"/>
</dbReference>
<keyword evidence="2" id="KW-0489">Methyltransferase</keyword>
<dbReference type="InterPro" id="IPR050508">
    <property type="entry name" value="Methyltransf_Superfamily"/>
</dbReference>
<dbReference type="SUPFAM" id="SSF53335">
    <property type="entry name" value="S-adenosyl-L-methionine-dependent methyltransferases"/>
    <property type="match status" value="1"/>
</dbReference>
<proteinExistence type="predicted"/>
<evidence type="ECO:0000313" key="2">
    <source>
        <dbReference type="EMBL" id="NMN01823.1"/>
    </source>
</evidence>
<organism evidence="2 3">
    <name type="scientific">Bifidobacterium panos</name>
    <dbReference type="NCBI Taxonomy" id="2675321"/>
    <lineage>
        <taxon>Bacteria</taxon>
        <taxon>Bacillati</taxon>
        <taxon>Actinomycetota</taxon>
        <taxon>Actinomycetes</taxon>
        <taxon>Bifidobacteriales</taxon>
        <taxon>Bifidobacteriaceae</taxon>
        <taxon>Bifidobacterium</taxon>
    </lineage>
</organism>
<gene>
    <name evidence="2" type="ORF">G1C94_0444</name>
</gene>
<protein>
    <submittedName>
        <fullName evidence="2">Methyltransferase</fullName>
    </submittedName>
</protein>
<reference evidence="2 3" key="1">
    <citation type="submission" date="2020-02" db="EMBL/GenBank/DDBJ databases">
        <title>Characterization of phylogenetic diversity of novel bifidobacterial species isolated in Czech ZOOs.</title>
        <authorList>
            <person name="Lugli G.A."/>
            <person name="Vera N.B."/>
            <person name="Ventura M."/>
        </authorList>
    </citation>
    <scope>NUCLEOTIDE SEQUENCE [LARGE SCALE GENOMIC DNA]</scope>
    <source>
        <strain evidence="2 3">DSM 109963</strain>
    </source>
</reference>
<dbReference type="Pfam" id="PF13649">
    <property type="entry name" value="Methyltransf_25"/>
    <property type="match status" value="1"/>
</dbReference>
<sequence>MARHGTSENVNKVTFERSGVAWVKWVWLATMKIGDDTRTTATATTYDHDDHADHGDHDTARITNADLPLAERDSAHLPGHWLLARIGKRVLRPGGLKLSLSMLAHARLSGCDVVEFAPGLGRTAAEIVKAQPKSYVGVDRDPQAKAIVQKVVASMSGRCINADAAATGLAGACADVVVCEAMLTMQTERGKDAIVSEAARLLRSGGRYAIHELGLRPDELPEDKKTEISRDLARAIKVNARPLTVAEWKTLLEHHGFEVVWSGTAPMALLDMQRNLADEGINGALRILRNIVRDKGVRQRVLTMKRTFNKYADELCGVSLIARKR</sequence>
<dbReference type="InterPro" id="IPR041698">
    <property type="entry name" value="Methyltransf_25"/>
</dbReference>
<accession>A0ABX1SZI8</accession>
<evidence type="ECO:0000259" key="1">
    <source>
        <dbReference type="Pfam" id="PF13649"/>
    </source>
</evidence>
<dbReference type="Proteomes" id="UP000553756">
    <property type="component" value="Unassembled WGS sequence"/>
</dbReference>
<dbReference type="PANTHER" id="PTHR42912">
    <property type="entry name" value="METHYLTRANSFERASE"/>
    <property type="match status" value="1"/>
</dbReference>